<comment type="caution">
    <text evidence="1">The sequence shown here is derived from an EMBL/GenBank/DDBJ whole genome shotgun (WGS) entry which is preliminary data.</text>
</comment>
<sequence>MSLEKFLSVYLEAQSSDFVFGRHCRRTFLTQNVSQISATTFELVEPIYKQWQRMQCHHERPTETVVAAIRNRLTTIYMNSSCCRRGVRHAHARPSHGGRSVRLIKTDDVIGENHDPVPGAAPVCPIRLDV</sequence>
<dbReference type="EMBL" id="BGZK01000802">
    <property type="protein sequence ID" value="GBP61040.1"/>
    <property type="molecule type" value="Genomic_DNA"/>
</dbReference>
<gene>
    <name evidence="1" type="ORF">EVAR_51172_1</name>
</gene>
<dbReference type="AlphaFoldDB" id="A0A4C1XD73"/>
<reference evidence="1 2" key="1">
    <citation type="journal article" date="2019" name="Commun. Biol.">
        <title>The bagworm genome reveals a unique fibroin gene that provides high tensile strength.</title>
        <authorList>
            <person name="Kono N."/>
            <person name="Nakamura H."/>
            <person name="Ohtoshi R."/>
            <person name="Tomita M."/>
            <person name="Numata K."/>
            <person name="Arakawa K."/>
        </authorList>
    </citation>
    <scope>NUCLEOTIDE SEQUENCE [LARGE SCALE GENOMIC DNA]</scope>
</reference>
<dbReference type="Proteomes" id="UP000299102">
    <property type="component" value="Unassembled WGS sequence"/>
</dbReference>
<evidence type="ECO:0000313" key="2">
    <source>
        <dbReference type="Proteomes" id="UP000299102"/>
    </source>
</evidence>
<organism evidence="1 2">
    <name type="scientific">Eumeta variegata</name>
    <name type="common">Bagworm moth</name>
    <name type="synonym">Eumeta japonica</name>
    <dbReference type="NCBI Taxonomy" id="151549"/>
    <lineage>
        <taxon>Eukaryota</taxon>
        <taxon>Metazoa</taxon>
        <taxon>Ecdysozoa</taxon>
        <taxon>Arthropoda</taxon>
        <taxon>Hexapoda</taxon>
        <taxon>Insecta</taxon>
        <taxon>Pterygota</taxon>
        <taxon>Neoptera</taxon>
        <taxon>Endopterygota</taxon>
        <taxon>Lepidoptera</taxon>
        <taxon>Glossata</taxon>
        <taxon>Ditrysia</taxon>
        <taxon>Tineoidea</taxon>
        <taxon>Psychidae</taxon>
        <taxon>Oiketicinae</taxon>
        <taxon>Eumeta</taxon>
    </lineage>
</organism>
<protein>
    <submittedName>
        <fullName evidence="1">Uncharacterized protein</fullName>
    </submittedName>
</protein>
<accession>A0A4C1XD73</accession>
<keyword evidence="2" id="KW-1185">Reference proteome</keyword>
<proteinExistence type="predicted"/>
<evidence type="ECO:0000313" key="1">
    <source>
        <dbReference type="EMBL" id="GBP61040.1"/>
    </source>
</evidence>
<name>A0A4C1XD73_EUMVA</name>